<comment type="caution">
    <text evidence="2">The sequence shown here is derived from an EMBL/GenBank/DDBJ whole genome shotgun (WGS) entry which is preliminary data.</text>
</comment>
<organism evidence="2 3">
    <name type="scientific">Desulfonatronospira thiodismutans ASO3-1</name>
    <dbReference type="NCBI Taxonomy" id="555779"/>
    <lineage>
        <taxon>Bacteria</taxon>
        <taxon>Pseudomonadati</taxon>
        <taxon>Thermodesulfobacteriota</taxon>
        <taxon>Desulfovibrionia</taxon>
        <taxon>Desulfovibrionales</taxon>
        <taxon>Desulfonatronovibrionaceae</taxon>
        <taxon>Desulfonatronospira</taxon>
    </lineage>
</organism>
<evidence type="ECO:0000256" key="1">
    <source>
        <dbReference type="SAM" id="SignalP"/>
    </source>
</evidence>
<gene>
    <name evidence="2" type="ORF">Dthio_PD0595</name>
</gene>
<sequence>MKKQLLFCLLLVFAWHLHPALVAAEQDQDGQARQEKKWSLTLSSGMYTDRTVGQAIFNVPGRLESNYMHSLALAREMGRFWDHFSWELEGMFAKHHGKHKTGRQDYEEFVGAILVRYHTFPWDQWIDTTLAVGSGVSATTETPKRELQTDRGKSQNILNYLAFELELTLPRFPDTSLTYRIHHRSGVFGLYGGVEGASDFYLLGLRQRF</sequence>
<proteinExistence type="predicted"/>
<dbReference type="eggNOG" id="COG1452">
    <property type="taxonomic scope" value="Bacteria"/>
</dbReference>
<protein>
    <recommendedName>
        <fullName evidence="4">Lipid A 3-O-deacylase-related protein</fullName>
    </recommendedName>
</protein>
<evidence type="ECO:0000313" key="3">
    <source>
        <dbReference type="Proteomes" id="UP000005496"/>
    </source>
</evidence>
<reference evidence="2" key="1">
    <citation type="submission" date="2010-05" db="EMBL/GenBank/DDBJ databases">
        <title>The draft genome of Desulfonatronospira thiodismutans ASO3-1.</title>
        <authorList>
            <consortium name="US DOE Joint Genome Institute (JGI-PGF)"/>
            <person name="Lucas S."/>
            <person name="Copeland A."/>
            <person name="Lapidus A."/>
            <person name="Cheng J.-F."/>
            <person name="Bruce D."/>
            <person name="Goodwin L."/>
            <person name="Pitluck S."/>
            <person name="Chertkov O."/>
            <person name="Brettin T."/>
            <person name="Detter J.C."/>
            <person name="Han C."/>
            <person name="Land M.L."/>
            <person name="Hauser L."/>
            <person name="Kyrpides N."/>
            <person name="Mikhailova N."/>
            <person name="Muyzer G."/>
            <person name="Woyke T."/>
        </authorList>
    </citation>
    <scope>NUCLEOTIDE SEQUENCE [LARGE SCALE GENOMIC DNA]</scope>
    <source>
        <strain evidence="2">ASO3-1</strain>
    </source>
</reference>
<dbReference type="AlphaFoldDB" id="D6SRF3"/>
<dbReference type="EMBL" id="ACJN02000003">
    <property type="protein sequence ID" value="EFI33269.1"/>
    <property type="molecule type" value="Genomic_DNA"/>
</dbReference>
<dbReference type="OrthoDB" id="323914at2"/>
<feature type="signal peptide" evidence="1">
    <location>
        <begin position="1"/>
        <end position="23"/>
    </location>
</feature>
<evidence type="ECO:0008006" key="4">
    <source>
        <dbReference type="Google" id="ProtNLM"/>
    </source>
</evidence>
<keyword evidence="3" id="KW-1185">Reference proteome</keyword>
<dbReference type="RefSeq" id="WP_008870627.1">
    <property type="nucleotide sequence ID" value="NZ_ACJN02000003.1"/>
</dbReference>
<dbReference type="Proteomes" id="UP000005496">
    <property type="component" value="Unassembled WGS sequence"/>
</dbReference>
<evidence type="ECO:0000313" key="2">
    <source>
        <dbReference type="EMBL" id="EFI33269.1"/>
    </source>
</evidence>
<accession>D6SRF3</accession>
<feature type="chain" id="PRO_5003088040" description="Lipid A 3-O-deacylase-related protein" evidence="1">
    <location>
        <begin position="24"/>
        <end position="209"/>
    </location>
</feature>
<keyword evidence="1" id="KW-0732">Signal</keyword>
<name>D6SRF3_9BACT</name>